<dbReference type="InterPro" id="IPR045555">
    <property type="entry name" value="VMAP-M0"/>
</dbReference>
<accession>A0A7K3RB27</accession>
<evidence type="ECO:0000256" key="1">
    <source>
        <dbReference type="SAM" id="MobiDB-lite"/>
    </source>
</evidence>
<feature type="domain" description="vWA-MoxR associated protein middle region 0" evidence="2">
    <location>
        <begin position="118"/>
        <end position="214"/>
    </location>
</feature>
<gene>
    <name evidence="5" type="ORF">G3I58_15620</name>
</gene>
<evidence type="ECO:0000313" key="5">
    <source>
        <dbReference type="EMBL" id="NEB99390.1"/>
    </source>
</evidence>
<comment type="caution">
    <text evidence="5">The sequence shown here is derived from an EMBL/GenBank/DDBJ whole genome shotgun (WGS) entry which is preliminary data.</text>
</comment>
<dbReference type="InterPro" id="IPR045431">
    <property type="entry name" value="EAD2"/>
</dbReference>
<feature type="domain" description="Effector-associated" evidence="3">
    <location>
        <begin position="18"/>
        <end position="90"/>
    </location>
</feature>
<evidence type="ECO:0000313" key="6">
    <source>
        <dbReference type="Proteomes" id="UP000470951"/>
    </source>
</evidence>
<evidence type="ECO:0000259" key="3">
    <source>
        <dbReference type="Pfam" id="PF19956"/>
    </source>
</evidence>
<protein>
    <submittedName>
        <fullName evidence="5">Uncharacterized protein</fullName>
    </submittedName>
</protein>
<dbReference type="Pfam" id="PF19916">
    <property type="entry name" value="VMAP-M0"/>
    <property type="match status" value="1"/>
</dbReference>
<organism evidence="5 6">
    <name type="scientific">Streptomyces anulatus</name>
    <name type="common">Streptomyces chrysomallus</name>
    <dbReference type="NCBI Taxonomy" id="1892"/>
    <lineage>
        <taxon>Bacteria</taxon>
        <taxon>Bacillati</taxon>
        <taxon>Actinomycetota</taxon>
        <taxon>Actinomycetes</taxon>
        <taxon>Kitasatosporales</taxon>
        <taxon>Streptomycetaceae</taxon>
        <taxon>Streptomyces</taxon>
    </lineage>
</organism>
<feature type="compositionally biased region" description="Low complexity" evidence="1">
    <location>
        <begin position="296"/>
        <end position="305"/>
    </location>
</feature>
<dbReference type="Pfam" id="PF19956">
    <property type="entry name" value="EAD2"/>
    <property type="match status" value="1"/>
</dbReference>
<proteinExistence type="predicted"/>
<evidence type="ECO:0000259" key="4">
    <source>
        <dbReference type="Pfam" id="PF20028"/>
    </source>
</evidence>
<dbReference type="RefSeq" id="WP_164269617.1">
    <property type="nucleotide sequence ID" value="NZ_JAAGMS010000172.1"/>
</dbReference>
<name>A0A7K3RB27_STRAQ</name>
<dbReference type="InterPro" id="IPR045450">
    <property type="entry name" value="VMAP_C"/>
</dbReference>
<sequence length="508" mass="55063">MNAVPHGRPGPDLVQILVDALTLLDCVRDRSQRVEFVDAVAYRLGAELTYPDSTPRIDMMHLVRKVIHRPGGPEAIVYAVRAVSGRDDAERIAAEAGIRTGSGGPGPWPAPVFAEDIARQARRLLVEAKDIDGGRLVALLGEELPGDLPDSGTPAELFDHAQDMTALADGLPAAVVLVEAAAALSAGQGAPLRRWADRWAAGVPGSAEALAACRRRLERPAAPDPTVPRCLVVMVEPARDGSPDVFVRHWVNKAHGYWRPELCPMETVTLDTLAGAVERAVERGEALWAETRKGQAGPPETPGRTGAAGTGGGPVHVEFLLPFDLLNHDMARLELGTGVPGPRPIGMHYRVHLRSLDRMRGDAGQLRRWQARWDQLRTATAPAAHRWKAADRDGFERWHARLAGDESLTAVILDAPAVQGHGLEALRAAVAEGVGVAAWDRRADSSSQSSELLTLLLGHTYTQLPEKVHRLRAGAEIEEDGPLWVGRHIAFFWDDPYRLVDREELLSA</sequence>
<dbReference type="Pfam" id="PF20028">
    <property type="entry name" value="VMAP-C"/>
    <property type="match status" value="1"/>
</dbReference>
<evidence type="ECO:0000259" key="2">
    <source>
        <dbReference type="Pfam" id="PF19916"/>
    </source>
</evidence>
<dbReference type="AlphaFoldDB" id="A0A7K3RB27"/>
<feature type="region of interest" description="Disordered" evidence="1">
    <location>
        <begin position="291"/>
        <end position="310"/>
    </location>
</feature>
<dbReference type="EMBL" id="JAAGMS010000172">
    <property type="protein sequence ID" value="NEB99390.1"/>
    <property type="molecule type" value="Genomic_DNA"/>
</dbReference>
<dbReference type="Proteomes" id="UP000470951">
    <property type="component" value="Unassembled WGS sequence"/>
</dbReference>
<reference evidence="5 6" key="1">
    <citation type="submission" date="2020-01" db="EMBL/GenBank/DDBJ databases">
        <title>Insect and environment-associated Actinomycetes.</title>
        <authorList>
            <person name="Currrie C."/>
            <person name="Chevrette M."/>
            <person name="Carlson C."/>
            <person name="Stubbendieck R."/>
            <person name="Wendt-Pienkowski E."/>
        </authorList>
    </citation>
    <scope>NUCLEOTIDE SEQUENCE [LARGE SCALE GENOMIC DNA]</scope>
    <source>
        <strain evidence="5 6">SID7903</strain>
    </source>
</reference>
<feature type="domain" description="vWA-MoxR associated protein C-terminal" evidence="4">
    <location>
        <begin position="246"/>
        <end position="496"/>
    </location>
</feature>